<reference evidence="4 5" key="1">
    <citation type="submission" date="2016-10" db="EMBL/GenBank/DDBJ databases">
        <authorList>
            <person name="de Groot N.N."/>
        </authorList>
    </citation>
    <scope>NUCLEOTIDE SEQUENCE [LARGE SCALE GENOMIC DNA]</scope>
    <source>
        <strain evidence="4 5">LMG 24775</strain>
    </source>
</reference>
<dbReference type="Proteomes" id="UP000183417">
    <property type="component" value="Unassembled WGS sequence"/>
</dbReference>
<evidence type="ECO:0000313" key="4">
    <source>
        <dbReference type="EMBL" id="SDZ40340.1"/>
    </source>
</evidence>
<dbReference type="EMBL" id="FNPE01000022">
    <property type="protein sequence ID" value="SDZ40340.1"/>
    <property type="molecule type" value="Genomic_DNA"/>
</dbReference>
<dbReference type="InterPro" id="IPR057152">
    <property type="entry name" value="DUF7830"/>
</dbReference>
<dbReference type="Pfam" id="PF25169">
    <property type="entry name" value="DUF7830"/>
    <property type="match status" value="1"/>
</dbReference>
<organism evidence="4 5">
    <name type="scientific">Delftia lacustris</name>
    <dbReference type="NCBI Taxonomy" id="558537"/>
    <lineage>
        <taxon>Bacteria</taxon>
        <taxon>Pseudomonadati</taxon>
        <taxon>Pseudomonadota</taxon>
        <taxon>Betaproteobacteria</taxon>
        <taxon>Burkholderiales</taxon>
        <taxon>Comamonadaceae</taxon>
        <taxon>Delftia</taxon>
    </lineage>
</organism>
<proteinExistence type="predicted"/>
<dbReference type="RefSeq" id="WP_083393653.1">
    <property type="nucleotide sequence ID" value="NZ_CP141274.1"/>
</dbReference>
<evidence type="ECO:0000256" key="1">
    <source>
        <dbReference type="SAM" id="MobiDB-lite"/>
    </source>
</evidence>
<dbReference type="AlphaFoldDB" id="A0A1H3SRJ8"/>
<name>A0A1H3SRJ8_9BURK</name>
<accession>A0A1H3SRJ8</accession>
<gene>
    <name evidence="4" type="ORF">SAMN05421547_12237</name>
</gene>
<evidence type="ECO:0000259" key="3">
    <source>
        <dbReference type="Pfam" id="PF25169"/>
    </source>
</evidence>
<feature type="domain" description="DUF7830" evidence="3">
    <location>
        <begin position="49"/>
        <end position="120"/>
    </location>
</feature>
<evidence type="ECO:0000313" key="5">
    <source>
        <dbReference type="Proteomes" id="UP000183417"/>
    </source>
</evidence>
<sequence length="467" mass="54354">MEEGISPFQHESDARLRPARRRAQERPIPGEPLALDKPEVKEVMDTETGRHLPVSVVMGTDYEKLMQLRMAVRTQMRKSDPLYRCSLCGVAVHICRAKDKPKFFFRHQHEDGSCPAQTKGELSQDEINARKYNGAKESRLHRRMKDWLCQCLAVDGRFEDIAQEPTWKGPLTGSRRRPDVRAVYNGLPIAFEIQLSTTHLDVIAARRDFYMQEGGLLVWLFAEFDTEHRRMTDDDVFYNNNLNAFVVNAKTVEASLEAKEFLLDCIWAQPVKGGGHSGLYRRVVPFHELRLDPKTQQAYHFDYETAKRQLEAEVESEKQLLRNDFEAWMGATGYYGPEASTQWSTFRRRFKQFDVELPQYLGEFDRPLLTCLYSAKNNRPWGQKHKHLVEVAHRVANSEKDHLKWFMHAVRKYGRLESMKAEGQHGLWQKRYGELRTEYDTDPAPFEPARELQPMVSLLFPELLPLP</sequence>
<evidence type="ECO:0000259" key="2">
    <source>
        <dbReference type="Pfam" id="PF19500"/>
    </source>
</evidence>
<feature type="domain" description="DUF6035" evidence="2">
    <location>
        <begin position="132"/>
        <end position="303"/>
    </location>
</feature>
<protein>
    <recommendedName>
        <fullName evidence="6">Competence protein CoiA-like family protein</fullName>
    </recommendedName>
</protein>
<dbReference type="InterPro" id="IPR046099">
    <property type="entry name" value="DUF6035"/>
</dbReference>
<dbReference type="Pfam" id="PF19500">
    <property type="entry name" value="DUF6035"/>
    <property type="match status" value="1"/>
</dbReference>
<dbReference type="GeneID" id="94693192"/>
<feature type="region of interest" description="Disordered" evidence="1">
    <location>
        <begin position="1"/>
        <end position="33"/>
    </location>
</feature>
<evidence type="ECO:0008006" key="6">
    <source>
        <dbReference type="Google" id="ProtNLM"/>
    </source>
</evidence>